<feature type="transmembrane region" description="Helical" evidence="1">
    <location>
        <begin position="200"/>
        <end position="220"/>
    </location>
</feature>
<keyword evidence="1" id="KW-1133">Transmembrane helix</keyword>
<dbReference type="InterPro" id="IPR008984">
    <property type="entry name" value="SMAD_FHA_dom_sf"/>
</dbReference>
<keyword evidence="1" id="KW-0812">Transmembrane</keyword>
<feature type="transmembrane region" description="Helical" evidence="1">
    <location>
        <begin position="163"/>
        <end position="188"/>
    </location>
</feature>
<protein>
    <recommendedName>
        <fullName evidence="4">FHA domain-containing protein</fullName>
    </recommendedName>
</protein>
<evidence type="ECO:0000313" key="3">
    <source>
        <dbReference type="Proteomes" id="UP000554837"/>
    </source>
</evidence>
<sequence>MNAPTVWARVDLLDGEQVRQSWPVPASADGSPVRLRLGRALDCEVHLDDPHCAGLHGWLQVDAEQAVLEPAPSLSGASDQGQALPIGQAWVWPSERVLQMGQTRLRLRHAATPLAPEQPLARGHHAWPAKRLHTAALALLVLAWFLGDLWVARDASARWMDYLAPVLAVGAAVWAWAGFWALLSQLFLRRFPLQLHLRRALLTLLGLELIDAALPALAFMASAPGLLVLETLLSAGVLAACVYGHARDVWPRRRRMLAVMALSGLLVWLGVSAARQDQQQHRWRPPYLSTVLPPALRAAPLRSVDDLLKDAAALQPELAAKAKLDPGGEPE</sequence>
<organism evidence="2 3">
    <name type="scientific">Inhella inkyongensis</name>
    <dbReference type="NCBI Taxonomy" id="392593"/>
    <lineage>
        <taxon>Bacteria</taxon>
        <taxon>Pseudomonadati</taxon>
        <taxon>Pseudomonadota</taxon>
        <taxon>Betaproteobacteria</taxon>
        <taxon>Burkholderiales</taxon>
        <taxon>Sphaerotilaceae</taxon>
        <taxon>Inhella</taxon>
    </lineage>
</organism>
<feature type="transmembrane region" description="Helical" evidence="1">
    <location>
        <begin position="132"/>
        <end position="151"/>
    </location>
</feature>
<dbReference type="RefSeq" id="WP_138857510.1">
    <property type="nucleotide sequence ID" value="NZ_CP040709.1"/>
</dbReference>
<proteinExistence type="predicted"/>
<dbReference type="AlphaFoldDB" id="A0A840S3M5"/>
<dbReference type="EMBL" id="JACHHO010000001">
    <property type="protein sequence ID" value="MBB5203434.1"/>
    <property type="molecule type" value="Genomic_DNA"/>
</dbReference>
<dbReference type="Proteomes" id="UP000554837">
    <property type="component" value="Unassembled WGS sequence"/>
</dbReference>
<dbReference type="Gene3D" id="2.60.200.20">
    <property type="match status" value="1"/>
</dbReference>
<evidence type="ECO:0008006" key="4">
    <source>
        <dbReference type="Google" id="ProtNLM"/>
    </source>
</evidence>
<evidence type="ECO:0000313" key="2">
    <source>
        <dbReference type="EMBL" id="MBB5203434.1"/>
    </source>
</evidence>
<dbReference type="CDD" id="cd00060">
    <property type="entry name" value="FHA"/>
    <property type="match status" value="1"/>
</dbReference>
<name>A0A840S3M5_9BURK</name>
<accession>A0A840S3M5</accession>
<comment type="caution">
    <text evidence="2">The sequence shown here is derived from an EMBL/GenBank/DDBJ whole genome shotgun (WGS) entry which is preliminary data.</text>
</comment>
<reference evidence="2 3" key="1">
    <citation type="submission" date="2020-08" db="EMBL/GenBank/DDBJ databases">
        <title>Genomic Encyclopedia of Type Strains, Phase IV (KMG-IV): sequencing the most valuable type-strain genomes for metagenomic binning, comparative biology and taxonomic classification.</title>
        <authorList>
            <person name="Goeker M."/>
        </authorList>
    </citation>
    <scope>NUCLEOTIDE SEQUENCE [LARGE SCALE GENOMIC DNA]</scope>
    <source>
        <strain evidence="2 3">DSM 23958</strain>
    </source>
</reference>
<evidence type="ECO:0000256" key="1">
    <source>
        <dbReference type="SAM" id="Phobius"/>
    </source>
</evidence>
<dbReference type="SUPFAM" id="SSF49879">
    <property type="entry name" value="SMAD/FHA domain"/>
    <property type="match status" value="1"/>
</dbReference>
<dbReference type="OrthoDB" id="5762105at2"/>
<gene>
    <name evidence="2" type="ORF">HNQ51_000727</name>
</gene>
<keyword evidence="1" id="KW-0472">Membrane</keyword>
<feature type="transmembrane region" description="Helical" evidence="1">
    <location>
        <begin position="226"/>
        <end position="244"/>
    </location>
</feature>
<keyword evidence="3" id="KW-1185">Reference proteome</keyword>